<feature type="compositionally biased region" description="Polar residues" evidence="1">
    <location>
        <begin position="392"/>
        <end position="408"/>
    </location>
</feature>
<sequence>MVAGTSVVVACAVGAYLYFTNKRACDEKLNSWIEQLSETQADSEDDELTSKSVPQETTESQGKEVKVIVSTKGDQIRQLSKPMSEITEVKEMASARSLILFQCPESKDPETTDASKQKSVHLEKELVEEIIQKLRSTENGTSQKYISTPTAPQAQSQLVAYPYPYAQNAPVPYRNAPIVYQQPNMPPGVMIHPSSPIVWTAVQMTPQPNITPRKHSKRNSTEEERKAKRKKRSKKKKSSKRKHHKAKKEGKNTESTDEEEREERRRRKEKRAKRKRKNTESTDEEEREEKRRRKEKRAKRKSALHLLFSVIMTPLDDTLPQVQNSTSKYLLGVECCCAQIESLTNPSFSVIQSRIGYPNSFPDRQMSTYFTGKHSKRDESNEGKESKPVVTTPKTDSAQDTPATPKTG</sequence>
<feature type="compositionally biased region" description="Basic residues" evidence="1">
    <location>
        <begin position="290"/>
        <end position="300"/>
    </location>
</feature>
<organism evidence="2 3">
    <name type="scientific">Ascaris lumbricoides</name>
    <name type="common">Giant roundworm</name>
    <dbReference type="NCBI Taxonomy" id="6252"/>
    <lineage>
        <taxon>Eukaryota</taxon>
        <taxon>Metazoa</taxon>
        <taxon>Ecdysozoa</taxon>
        <taxon>Nematoda</taxon>
        <taxon>Chromadorea</taxon>
        <taxon>Rhabditida</taxon>
        <taxon>Spirurina</taxon>
        <taxon>Ascaridomorpha</taxon>
        <taxon>Ascaridoidea</taxon>
        <taxon>Ascarididae</taxon>
        <taxon>Ascaris</taxon>
    </lineage>
</organism>
<evidence type="ECO:0000256" key="1">
    <source>
        <dbReference type="SAM" id="MobiDB-lite"/>
    </source>
</evidence>
<evidence type="ECO:0000313" key="3">
    <source>
        <dbReference type="WBParaSite" id="ALUE_0000849401-mRNA-1"/>
    </source>
</evidence>
<feature type="compositionally biased region" description="Basic residues" evidence="1">
    <location>
        <begin position="227"/>
        <end position="248"/>
    </location>
</feature>
<proteinExistence type="predicted"/>
<feature type="compositionally biased region" description="Basic and acidic residues" evidence="1">
    <location>
        <begin position="376"/>
        <end position="387"/>
    </location>
</feature>
<name>A0A0M3HYC1_ASCLU</name>
<dbReference type="Proteomes" id="UP000036681">
    <property type="component" value="Unplaced"/>
</dbReference>
<accession>A0A0M3HYC1</accession>
<feature type="region of interest" description="Disordered" evidence="1">
    <location>
        <begin position="38"/>
        <end position="64"/>
    </location>
</feature>
<evidence type="ECO:0000313" key="2">
    <source>
        <dbReference type="Proteomes" id="UP000036681"/>
    </source>
</evidence>
<keyword evidence="2" id="KW-1185">Reference proteome</keyword>
<feature type="compositionally biased region" description="Basic residues" evidence="1">
    <location>
        <begin position="264"/>
        <end position="277"/>
    </location>
</feature>
<feature type="region of interest" description="Disordered" evidence="1">
    <location>
        <begin position="205"/>
        <end position="300"/>
    </location>
</feature>
<dbReference type="WBParaSite" id="ALUE_0000849401-mRNA-1">
    <property type="protein sequence ID" value="ALUE_0000849401-mRNA-1"/>
    <property type="gene ID" value="ALUE_0000849401"/>
</dbReference>
<dbReference type="AlphaFoldDB" id="A0A0M3HYC1"/>
<reference evidence="3" key="1">
    <citation type="submission" date="2017-02" db="UniProtKB">
        <authorList>
            <consortium name="WormBaseParasite"/>
        </authorList>
    </citation>
    <scope>IDENTIFICATION</scope>
</reference>
<protein>
    <submittedName>
        <fullName evidence="3">Uncharacterized protein</fullName>
    </submittedName>
</protein>
<feature type="region of interest" description="Disordered" evidence="1">
    <location>
        <begin position="366"/>
        <end position="408"/>
    </location>
</feature>
<feature type="compositionally biased region" description="Polar residues" evidence="1">
    <location>
        <begin position="50"/>
        <end position="60"/>
    </location>
</feature>